<protein>
    <submittedName>
        <fullName evidence="4">Uncharacterized protein</fullName>
    </submittedName>
</protein>
<accession>A0A1I7VQ65</accession>
<keyword evidence="2" id="KW-0732">Signal</keyword>
<proteinExistence type="predicted"/>
<name>A0A1I7VQ65_LOALO</name>
<evidence type="ECO:0000256" key="2">
    <source>
        <dbReference type="SAM" id="SignalP"/>
    </source>
</evidence>
<evidence type="ECO:0000256" key="1">
    <source>
        <dbReference type="SAM" id="MobiDB-lite"/>
    </source>
</evidence>
<gene>
    <name evidence="4" type="primary">LOAG_10993</name>
</gene>
<evidence type="ECO:0000313" key="3">
    <source>
        <dbReference type="Proteomes" id="UP000095285"/>
    </source>
</evidence>
<dbReference type="WBParaSite" id="EN70_5065">
    <property type="protein sequence ID" value="EN70_5065"/>
    <property type="gene ID" value="EN70_5065"/>
</dbReference>
<organism evidence="3 4">
    <name type="scientific">Loa loa</name>
    <name type="common">Eye worm</name>
    <name type="synonym">Filaria loa</name>
    <dbReference type="NCBI Taxonomy" id="7209"/>
    <lineage>
        <taxon>Eukaryota</taxon>
        <taxon>Metazoa</taxon>
        <taxon>Ecdysozoa</taxon>
        <taxon>Nematoda</taxon>
        <taxon>Chromadorea</taxon>
        <taxon>Rhabditida</taxon>
        <taxon>Spirurina</taxon>
        <taxon>Spiruromorpha</taxon>
        <taxon>Filarioidea</taxon>
        <taxon>Onchocercidae</taxon>
        <taxon>Loa</taxon>
    </lineage>
</organism>
<feature type="signal peptide" evidence="2">
    <location>
        <begin position="1"/>
        <end position="17"/>
    </location>
</feature>
<dbReference type="InParanoid" id="A0A1I7VQ65"/>
<sequence>MYSIVTTFILLVRQVNGQYGELASLIGGTLTPGLFGNAASGAAGTASGLLGNIGTLYQIAQGALQLTGTGVGILNQAAEGKWFNTVVEEARNVKPDYSQFGINFPAPAPSDYDQEGSVKLESLIPINNITTERTAPIETPLITLFPDEKEISSLNGKENLNVVSVIDVNENREKISRFGNRENSGRDGMNKSSSDDHEEEKDKNLELTEEKVGKLQRFVVLLRESNITENDLSELTRLLKQKKAINSKSVRSTTGSRILFTNPTASITTASTLQRTNETNKAFITALPIIFRHTEPEPGDVVDSEDSDLLPFTTSRPKMGAVRIKYQSRNQQKTNSTSAIFHRPRKYPRRTAYRARLPFVTSATHIEAKMEKPKQSKINMNGGAIQQIHLTEQKSDVLRQQFLQPAVLNPFAQSEVTAPAFGIFRTPTFPSPLISKLRMSLEPTLHLYPF</sequence>
<feature type="chain" id="PRO_5009310274" evidence="2">
    <location>
        <begin position="18"/>
        <end position="450"/>
    </location>
</feature>
<dbReference type="OrthoDB" id="5863505at2759"/>
<reference evidence="4" key="2">
    <citation type="submission" date="2016-11" db="UniProtKB">
        <authorList>
            <consortium name="WormBaseParasite"/>
        </authorList>
    </citation>
    <scope>IDENTIFICATION</scope>
</reference>
<dbReference type="Proteomes" id="UP000095285">
    <property type="component" value="Unassembled WGS sequence"/>
</dbReference>
<evidence type="ECO:0000313" key="4">
    <source>
        <dbReference type="WBParaSite" id="EN70_5065"/>
    </source>
</evidence>
<keyword evidence="3" id="KW-1185">Reference proteome</keyword>
<dbReference type="AlphaFoldDB" id="A0A1I7VQ65"/>
<reference evidence="3" key="1">
    <citation type="submission" date="2012-04" db="EMBL/GenBank/DDBJ databases">
        <title>The Genome Sequence of Loa loa.</title>
        <authorList>
            <consortium name="The Broad Institute Genome Sequencing Platform"/>
            <consortium name="Broad Institute Genome Sequencing Center for Infectious Disease"/>
            <person name="Nutman T.B."/>
            <person name="Fink D.L."/>
            <person name="Russ C."/>
            <person name="Young S."/>
            <person name="Zeng Q."/>
            <person name="Gargeya S."/>
            <person name="Alvarado L."/>
            <person name="Berlin A."/>
            <person name="Chapman S.B."/>
            <person name="Chen Z."/>
            <person name="Freedman E."/>
            <person name="Gellesch M."/>
            <person name="Goldberg J."/>
            <person name="Griggs A."/>
            <person name="Gujja S."/>
            <person name="Heilman E.R."/>
            <person name="Heiman D."/>
            <person name="Howarth C."/>
            <person name="Mehta T."/>
            <person name="Neiman D."/>
            <person name="Pearson M."/>
            <person name="Roberts A."/>
            <person name="Saif S."/>
            <person name="Shea T."/>
            <person name="Shenoy N."/>
            <person name="Sisk P."/>
            <person name="Stolte C."/>
            <person name="Sykes S."/>
            <person name="White J."/>
            <person name="Yandava C."/>
            <person name="Haas B."/>
            <person name="Henn M.R."/>
            <person name="Nusbaum C."/>
            <person name="Birren B."/>
        </authorList>
    </citation>
    <scope>NUCLEOTIDE SEQUENCE [LARGE SCALE GENOMIC DNA]</scope>
</reference>
<feature type="region of interest" description="Disordered" evidence="1">
    <location>
        <begin position="176"/>
        <end position="206"/>
    </location>
</feature>
<dbReference type="STRING" id="7209.A0A1I7VQ65"/>